<evidence type="ECO:0000256" key="8">
    <source>
        <dbReference type="ARBA" id="ARBA00022898"/>
    </source>
</evidence>
<dbReference type="InterPro" id="IPR015422">
    <property type="entry name" value="PyrdxlP-dep_Trfase_small"/>
</dbReference>
<evidence type="ECO:0000256" key="9">
    <source>
        <dbReference type="ARBA" id="ARBA00023102"/>
    </source>
</evidence>
<sequence>MSAAIDDVLALVRPDLQAFAGYSSARSAAVQGEVWLNANESAWANPADADGSSRRYPEPQPLALRESLAALYGVQPQQLLVGRGSDEAIDLLVRALCVPGRDGVLVTPPVFGMYAVCARLQGAALIEVPLVDSEDGLRTDLDAVIDTAKARNAKLVFLCAPSNPAGSDIALDEVERVAVALRGQALVVVDEAYVEYAQRPSATTLLAVNPNLAVLRTLSKAHALAAARIGTLIAAPELIAVLRRCQAPYPVPTPCAELAVQALQPAVLGRTAERVTTVIAERERLFASLPGLPGVRRVYASAGNYLLVRFADAQAAFDTLLAAGVVVRDQRAAPQLGDALRISIGSPEENDRVLATLSARRAAA</sequence>
<keyword evidence="8 11" id="KW-0663">Pyridoxal phosphate</keyword>
<keyword evidence="5 11" id="KW-0032">Aminotransferase</keyword>
<evidence type="ECO:0000313" key="14">
    <source>
        <dbReference type="Proteomes" id="UP000822271"/>
    </source>
</evidence>
<dbReference type="PANTHER" id="PTHR42885">
    <property type="entry name" value="HISTIDINOL-PHOSPHATE AMINOTRANSFERASE-RELATED"/>
    <property type="match status" value="1"/>
</dbReference>
<evidence type="ECO:0000256" key="4">
    <source>
        <dbReference type="ARBA" id="ARBA00011738"/>
    </source>
</evidence>
<dbReference type="SUPFAM" id="SSF53383">
    <property type="entry name" value="PLP-dependent transferases"/>
    <property type="match status" value="1"/>
</dbReference>
<dbReference type="InterPro" id="IPR005861">
    <property type="entry name" value="HisP_aminotrans"/>
</dbReference>
<evidence type="ECO:0000256" key="1">
    <source>
        <dbReference type="ARBA" id="ARBA00001933"/>
    </source>
</evidence>
<dbReference type="InterPro" id="IPR015421">
    <property type="entry name" value="PyrdxlP-dep_Trfase_major"/>
</dbReference>
<comment type="catalytic activity">
    <reaction evidence="10 11">
        <text>L-histidinol phosphate + 2-oxoglutarate = 3-(imidazol-4-yl)-2-oxopropyl phosphate + L-glutamate</text>
        <dbReference type="Rhea" id="RHEA:23744"/>
        <dbReference type="ChEBI" id="CHEBI:16810"/>
        <dbReference type="ChEBI" id="CHEBI:29985"/>
        <dbReference type="ChEBI" id="CHEBI:57766"/>
        <dbReference type="ChEBI" id="CHEBI:57980"/>
        <dbReference type="EC" id="2.6.1.9"/>
    </reaction>
</comment>
<name>A0A2J0T113_STEMA</name>
<dbReference type="AlphaFoldDB" id="A0A2J0T113"/>
<dbReference type="PANTHER" id="PTHR42885:SF2">
    <property type="entry name" value="HISTIDINOL-PHOSPHATE AMINOTRANSFERASE"/>
    <property type="match status" value="1"/>
</dbReference>
<evidence type="ECO:0000259" key="12">
    <source>
        <dbReference type="Pfam" id="PF00155"/>
    </source>
</evidence>
<dbReference type="Gene3D" id="3.90.1150.10">
    <property type="entry name" value="Aspartate Aminotransferase, domain 1"/>
    <property type="match status" value="1"/>
</dbReference>
<dbReference type="NCBIfam" id="TIGR01141">
    <property type="entry name" value="hisC"/>
    <property type="match status" value="1"/>
</dbReference>
<feature type="domain" description="Aminotransferase class I/classII large" evidence="12">
    <location>
        <begin position="35"/>
        <end position="356"/>
    </location>
</feature>
<comment type="similarity">
    <text evidence="3 11">Belongs to the class-II pyridoxal-phosphate-dependent aminotransferase family. Histidinol-phosphate aminotransferase subfamily.</text>
</comment>
<dbReference type="InterPro" id="IPR015424">
    <property type="entry name" value="PyrdxlP-dep_Trfase"/>
</dbReference>
<protein>
    <recommendedName>
        <fullName evidence="11">Histidinol-phosphate aminotransferase</fullName>
        <ecNumber evidence="11">2.6.1.9</ecNumber>
    </recommendedName>
    <alternativeName>
        <fullName evidence="11">Imidazole acetol-phosphate transaminase</fullName>
    </alternativeName>
</protein>
<dbReference type="HAMAP" id="MF_01023">
    <property type="entry name" value="HisC_aminotrans_2"/>
    <property type="match status" value="1"/>
</dbReference>
<reference evidence="13" key="1">
    <citation type="submission" date="2018-09" db="EMBL/GenBank/DDBJ databases">
        <authorList>
            <person name="Groschel M."/>
            <person name="Kohl T."/>
            <person name="Conchillo-Sole O."/>
            <person name="Mamat U."/>
            <person name="Yero D."/>
            <person name="Niemann S."/>
            <person name="Daura X."/>
            <person name="Gibert I."/>
        </authorList>
    </citation>
    <scope>NUCLEOTIDE SEQUENCE</scope>
    <source>
        <strain evidence="13">OG156</strain>
    </source>
</reference>
<accession>A0A2J0T113</accession>
<dbReference type="EMBL" id="RAUE01000033">
    <property type="protein sequence ID" value="MBA0313143.1"/>
    <property type="molecule type" value="Genomic_DNA"/>
</dbReference>
<dbReference type="GO" id="GO:0000105">
    <property type="term" value="P:L-histidine biosynthetic process"/>
    <property type="evidence" value="ECO:0007669"/>
    <property type="project" value="UniProtKB-UniRule"/>
</dbReference>
<evidence type="ECO:0000256" key="5">
    <source>
        <dbReference type="ARBA" id="ARBA00022576"/>
    </source>
</evidence>
<keyword evidence="9 11" id="KW-0368">Histidine biosynthesis</keyword>
<dbReference type="EC" id="2.6.1.9" evidence="11"/>
<dbReference type="GO" id="GO:0030170">
    <property type="term" value="F:pyridoxal phosphate binding"/>
    <property type="evidence" value="ECO:0007669"/>
    <property type="project" value="InterPro"/>
</dbReference>
<dbReference type="Pfam" id="PF00155">
    <property type="entry name" value="Aminotran_1_2"/>
    <property type="match status" value="1"/>
</dbReference>
<proteinExistence type="inferred from homology"/>
<comment type="pathway">
    <text evidence="2 11">Amino-acid biosynthesis; L-histidine biosynthesis; L-histidine from 5-phospho-alpha-D-ribose 1-diphosphate: step 7/9.</text>
</comment>
<comment type="cofactor">
    <cofactor evidence="1 11">
        <name>pyridoxal 5'-phosphate</name>
        <dbReference type="ChEBI" id="CHEBI:597326"/>
    </cofactor>
</comment>
<evidence type="ECO:0000256" key="6">
    <source>
        <dbReference type="ARBA" id="ARBA00022605"/>
    </source>
</evidence>
<evidence type="ECO:0000256" key="7">
    <source>
        <dbReference type="ARBA" id="ARBA00022679"/>
    </source>
</evidence>
<feature type="modified residue" description="N6-(pyridoxal phosphate)lysine" evidence="11">
    <location>
        <position position="220"/>
    </location>
</feature>
<dbReference type="OrthoDB" id="9813612at2"/>
<dbReference type="Gene3D" id="3.40.640.10">
    <property type="entry name" value="Type I PLP-dependent aspartate aminotransferase-like (Major domain)"/>
    <property type="match status" value="1"/>
</dbReference>
<reference evidence="13" key="2">
    <citation type="journal article" date="2020" name="Front. Microbiol.">
        <title>Genetic Variants of the DSF Quorum Sensing System in Stenotrophomonas maltophilia Influence Virulence and Resistance Phenotypes Among Genotypically Diverse Clinical Isolates.</title>
        <authorList>
            <person name="Yero D."/>
            <person name="Huedo P."/>
            <person name="Conchillo-Sole O."/>
            <person name="Martinez-Servat S."/>
            <person name="Mamat U."/>
            <person name="Coves X."/>
            <person name="Llanas F."/>
            <person name="Roca I."/>
            <person name="Vila J."/>
            <person name="Schaible U.E."/>
            <person name="Daura X."/>
            <person name="Gibert I."/>
        </authorList>
    </citation>
    <scope>NUCLEOTIDE SEQUENCE</scope>
    <source>
        <strain evidence="13">OG156</strain>
    </source>
</reference>
<dbReference type="Proteomes" id="UP000822271">
    <property type="component" value="Unassembled WGS sequence"/>
</dbReference>
<dbReference type="CDD" id="cd00609">
    <property type="entry name" value="AAT_like"/>
    <property type="match status" value="1"/>
</dbReference>
<evidence type="ECO:0000256" key="2">
    <source>
        <dbReference type="ARBA" id="ARBA00005011"/>
    </source>
</evidence>
<dbReference type="RefSeq" id="WP_049426899.1">
    <property type="nucleotide sequence ID" value="NZ_CP154630.1"/>
</dbReference>
<gene>
    <name evidence="11" type="primary">hisC</name>
    <name evidence="13" type="ORF">D7Y33_19355</name>
</gene>
<dbReference type="InterPro" id="IPR004839">
    <property type="entry name" value="Aminotransferase_I/II_large"/>
</dbReference>
<organism evidence="13 14">
    <name type="scientific">Stenotrophomonas maltophilia</name>
    <name type="common">Pseudomonas maltophilia</name>
    <name type="synonym">Xanthomonas maltophilia</name>
    <dbReference type="NCBI Taxonomy" id="40324"/>
    <lineage>
        <taxon>Bacteria</taxon>
        <taxon>Pseudomonadati</taxon>
        <taxon>Pseudomonadota</taxon>
        <taxon>Gammaproteobacteria</taxon>
        <taxon>Lysobacterales</taxon>
        <taxon>Lysobacteraceae</taxon>
        <taxon>Stenotrophomonas</taxon>
        <taxon>Stenotrophomonas maltophilia group</taxon>
    </lineage>
</organism>
<dbReference type="GO" id="GO:0004400">
    <property type="term" value="F:histidinol-phosphate transaminase activity"/>
    <property type="evidence" value="ECO:0007669"/>
    <property type="project" value="UniProtKB-UniRule"/>
</dbReference>
<evidence type="ECO:0000256" key="10">
    <source>
        <dbReference type="ARBA" id="ARBA00047481"/>
    </source>
</evidence>
<comment type="subunit">
    <text evidence="4 11">Homodimer.</text>
</comment>
<evidence type="ECO:0000313" key="13">
    <source>
        <dbReference type="EMBL" id="MBA0313143.1"/>
    </source>
</evidence>
<evidence type="ECO:0000256" key="11">
    <source>
        <dbReference type="HAMAP-Rule" id="MF_01023"/>
    </source>
</evidence>
<keyword evidence="6 11" id="KW-0028">Amino-acid biosynthesis</keyword>
<evidence type="ECO:0000256" key="3">
    <source>
        <dbReference type="ARBA" id="ARBA00007970"/>
    </source>
</evidence>
<comment type="caution">
    <text evidence="13">The sequence shown here is derived from an EMBL/GenBank/DDBJ whole genome shotgun (WGS) entry which is preliminary data.</text>
</comment>
<keyword evidence="7 11" id="KW-0808">Transferase</keyword>